<dbReference type="EMBL" id="SHMQ01000014">
    <property type="protein sequence ID" value="RZV38858.1"/>
    <property type="molecule type" value="Genomic_DNA"/>
</dbReference>
<dbReference type="Gene3D" id="2.40.10.170">
    <property type="match status" value="1"/>
</dbReference>
<dbReference type="SMART" id="SM01058">
    <property type="entry name" value="CarD_TRCF"/>
    <property type="match status" value="1"/>
</dbReference>
<dbReference type="InterPro" id="IPR003711">
    <property type="entry name" value="CarD-like/TRCF_RID"/>
</dbReference>
<protein>
    <submittedName>
        <fullName evidence="2">CarD family transcriptional regulator</fullName>
    </submittedName>
</protein>
<dbReference type="AlphaFoldDB" id="A0A520XCI5"/>
<dbReference type="PANTHER" id="PTHR38447:SF1">
    <property type="entry name" value="RNA POLYMERASE-BINDING TRANSCRIPTION FACTOR CARD"/>
    <property type="match status" value="1"/>
</dbReference>
<dbReference type="GO" id="GO:0009303">
    <property type="term" value="P:rRNA transcription"/>
    <property type="evidence" value="ECO:0007669"/>
    <property type="project" value="TreeGrafter"/>
</dbReference>
<feature type="domain" description="CarD-like/TRCF RNAP-interacting" evidence="1">
    <location>
        <begin position="1"/>
        <end position="115"/>
    </location>
</feature>
<sequence>MFNLNEFVFYPGYGVCIVESISKKTIGSAEMSFYNIRVLENNAKIMIPVKNESEVGLRLLIKENEIQKVFDVLEEKSEKKPFAKKESWNKRFNGYNIKLCSSCLFEVAEVLRDLYTLKCQKELSFAEKKMFEKAKHLITKEISTVMNRSETYVEEKIKKIFIKKTEISENLKLNA</sequence>
<dbReference type="InterPro" id="IPR048792">
    <property type="entry name" value="CarD_C"/>
</dbReference>
<dbReference type="Pfam" id="PF21095">
    <property type="entry name" value="CarD_C"/>
    <property type="match status" value="1"/>
</dbReference>
<evidence type="ECO:0000313" key="2">
    <source>
        <dbReference type="EMBL" id="RZV38858.1"/>
    </source>
</evidence>
<evidence type="ECO:0000313" key="3">
    <source>
        <dbReference type="Proteomes" id="UP000322454"/>
    </source>
</evidence>
<dbReference type="InterPro" id="IPR042215">
    <property type="entry name" value="CarD-like_C"/>
</dbReference>
<dbReference type="SUPFAM" id="SSF141259">
    <property type="entry name" value="CarD-like"/>
    <property type="match status" value="1"/>
</dbReference>
<organism evidence="2 3">
    <name type="scientific">Candidatus Acidulodesulfobacterium acidiphilum</name>
    <dbReference type="NCBI Taxonomy" id="2597224"/>
    <lineage>
        <taxon>Bacteria</taxon>
        <taxon>Deltaproteobacteria</taxon>
        <taxon>Candidatus Acidulodesulfobacterales</taxon>
        <taxon>Candidatus Acidulodesulfobacterium</taxon>
    </lineage>
</organism>
<proteinExistence type="predicted"/>
<dbReference type="InterPro" id="IPR052531">
    <property type="entry name" value="CarD-like_regulator"/>
</dbReference>
<dbReference type="Pfam" id="PF02559">
    <property type="entry name" value="CarD_TRCF_RID"/>
    <property type="match status" value="1"/>
</dbReference>
<dbReference type="Gene3D" id="1.20.58.1290">
    <property type="entry name" value="CarD-like, C-terminal domain"/>
    <property type="match status" value="1"/>
</dbReference>
<dbReference type="InterPro" id="IPR036101">
    <property type="entry name" value="CarD-like/TRCF_RID_sf"/>
</dbReference>
<gene>
    <name evidence="2" type="ORF">EVJ48_06195</name>
</gene>
<reference evidence="2 3" key="1">
    <citation type="submission" date="2019-01" db="EMBL/GenBank/DDBJ databases">
        <title>Insights into ecological role of a new deltaproteobacterial order Candidatus Sinidesulfobacterales (Sva0485) by metagenomics and metatranscriptomics.</title>
        <authorList>
            <person name="Tan S."/>
            <person name="Liu J."/>
            <person name="Fang Y."/>
            <person name="Hedlund B."/>
            <person name="Lian Z.-H."/>
            <person name="Huang L.-Y."/>
            <person name="Li J.-T."/>
            <person name="Huang L.-N."/>
            <person name="Li W.-J."/>
            <person name="Jiang H.-C."/>
            <person name="Dong H.-L."/>
            <person name="Shu W.-S."/>
        </authorList>
    </citation>
    <scope>NUCLEOTIDE SEQUENCE [LARGE SCALE GENOMIC DNA]</scope>
    <source>
        <strain evidence="2">AP4</strain>
    </source>
</reference>
<evidence type="ECO:0000259" key="1">
    <source>
        <dbReference type="SMART" id="SM01058"/>
    </source>
</evidence>
<comment type="caution">
    <text evidence="2">The sequence shown here is derived from an EMBL/GenBank/DDBJ whole genome shotgun (WGS) entry which is preliminary data.</text>
</comment>
<dbReference type="PANTHER" id="PTHR38447">
    <property type="entry name" value="TRANSCRIPTION FACTOR YDEB-RELATED"/>
    <property type="match status" value="1"/>
</dbReference>
<name>A0A520XCI5_9DELT</name>
<accession>A0A520XCI5</accession>
<dbReference type="Proteomes" id="UP000322454">
    <property type="component" value="Unassembled WGS sequence"/>
</dbReference>